<accession>A0AAU7DV71</accession>
<dbReference type="AlphaFoldDB" id="A0AAU7DV71"/>
<sequence length="200" mass="22964">MQAVQSIFIADYLTALYEAVSATTLITIAYLSRSNRMLADLIATKGSFKENPNKRFPEAVEAILEKNRQELTNAPDKPRFAMVNGKRTTNMTWGDWTLGASNRLLLGIAYDNGEYFAIVITETNRNEECWLMVKATTSDDYDFQTFKVNLYDTNPELYGHRQARVKKITLPPDTFKIRLRLGDTFDQQHPTLETRVPWNN</sequence>
<keyword evidence="1" id="KW-1133">Transmembrane helix</keyword>
<feature type="transmembrane region" description="Helical" evidence="1">
    <location>
        <begin position="12"/>
        <end position="31"/>
    </location>
</feature>
<proteinExistence type="predicted"/>
<keyword evidence="1" id="KW-0472">Membrane</keyword>
<organism evidence="2">
    <name type="scientific">Jonesiaceae bacterium BS-20</name>
    <dbReference type="NCBI Taxonomy" id="3120821"/>
    <lineage>
        <taxon>Bacteria</taxon>
        <taxon>Bacillati</taxon>
        <taxon>Actinomycetota</taxon>
        <taxon>Actinomycetes</taxon>
        <taxon>Micrococcales</taxon>
        <taxon>Jonesiaceae</taxon>
    </lineage>
</organism>
<reference evidence="2" key="1">
    <citation type="submission" date="2024-02" db="EMBL/GenBank/DDBJ databases">
        <title>Tomenella chthoni gen. nov. sp. nov., a member of the family Jonesiaceae isolated from bat guano.</title>
        <authorList>
            <person name="Miller S.L."/>
            <person name="King J."/>
            <person name="Sankaranarayanan K."/>
            <person name="Lawson P.A."/>
        </authorList>
    </citation>
    <scope>NUCLEOTIDE SEQUENCE</scope>
    <source>
        <strain evidence="2">BS-20</strain>
    </source>
</reference>
<dbReference type="EMBL" id="CP146203">
    <property type="protein sequence ID" value="XBH21595.1"/>
    <property type="molecule type" value="Genomic_DNA"/>
</dbReference>
<evidence type="ECO:0000256" key="1">
    <source>
        <dbReference type="SAM" id="Phobius"/>
    </source>
</evidence>
<gene>
    <name evidence="2" type="ORF">V5R04_15525</name>
</gene>
<evidence type="ECO:0000313" key="2">
    <source>
        <dbReference type="EMBL" id="XBH21595.1"/>
    </source>
</evidence>
<protein>
    <submittedName>
        <fullName evidence="2">Uncharacterized protein</fullName>
    </submittedName>
</protein>
<keyword evidence="1" id="KW-0812">Transmembrane</keyword>
<name>A0AAU7DV71_9MICO</name>